<dbReference type="Proteomes" id="UP000242457">
    <property type="component" value="Unassembled WGS sequence"/>
</dbReference>
<evidence type="ECO:0000313" key="22">
    <source>
        <dbReference type="EMBL" id="PBC29070.1"/>
    </source>
</evidence>
<dbReference type="SMART" id="SM00542">
    <property type="entry name" value="FYRC"/>
    <property type="match status" value="1"/>
</dbReference>
<proteinExistence type="predicted"/>
<dbReference type="GO" id="GO:0032259">
    <property type="term" value="P:methylation"/>
    <property type="evidence" value="ECO:0007669"/>
    <property type="project" value="UniProtKB-KW"/>
</dbReference>
<keyword evidence="8" id="KW-0862">Zinc</keyword>
<feature type="domain" description="PHD-type" evidence="18">
    <location>
        <begin position="1002"/>
        <end position="1054"/>
    </location>
</feature>
<dbReference type="InterPro" id="IPR036427">
    <property type="entry name" value="Bromodomain-like_sf"/>
</dbReference>
<feature type="compositionally biased region" description="Polar residues" evidence="17">
    <location>
        <begin position="886"/>
        <end position="897"/>
    </location>
</feature>
<dbReference type="PROSITE" id="PS50280">
    <property type="entry name" value="SET"/>
    <property type="match status" value="1"/>
</dbReference>
<feature type="coiled-coil region" evidence="16">
    <location>
        <begin position="3091"/>
        <end position="3129"/>
    </location>
</feature>
<evidence type="ECO:0000256" key="1">
    <source>
        <dbReference type="ARBA" id="ARBA00004123"/>
    </source>
</evidence>
<dbReference type="Gene3D" id="1.20.920.10">
    <property type="entry name" value="Bromodomain-like"/>
    <property type="match status" value="1"/>
</dbReference>
<feature type="region of interest" description="Disordered" evidence="17">
    <location>
        <begin position="1198"/>
        <end position="1247"/>
    </location>
</feature>
<feature type="region of interest" description="Disordered" evidence="17">
    <location>
        <begin position="144"/>
        <end position="188"/>
    </location>
</feature>
<comment type="subcellular location">
    <subcellularLocation>
        <location evidence="1">Nucleus</location>
    </subcellularLocation>
</comment>
<evidence type="ECO:0000256" key="4">
    <source>
        <dbReference type="ARBA" id="ARBA00022691"/>
    </source>
</evidence>
<evidence type="ECO:0000259" key="20">
    <source>
        <dbReference type="PROSITE" id="PS51030"/>
    </source>
</evidence>
<dbReference type="GO" id="GO:0042800">
    <property type="term" value="F:histone H3K4 methyltransferase activity"/>
    <property type="evidence" value="ECO:0007669"/>
    <property type="project" value="TreeGrafter"/>
</dbReference>
<dbReference type="GO" id="GO:0045893">
    <property type="term" value="P:positive regulation of DNA-templated transcription"/>
    <property type="evidence" value="ECO:0007669"/>
    <property type="project" value="TreeGrafter"/>
</dbReference>
<dbReference type="Gene3D" id="2.170.270.10">
    <property type="entry name" value="SET domain"/>
    <property type="match status" value="1"/>
</dbReference>
<dbReference type="PROSITE" id="PS51805">
    <property type="entry name" value="EPHD"/>
    <property type="match status" value="1"/>
</dbReference>
<keyword evidence="2 22" id="KW-0489">Methyltransferase</keyword>
<dbReference type="InterPro" id="IPR034732">
    <property type="entry name" value="EPHD"/>
</dbReference>
<keyword evidence="13" id="KW-0804">Transcription</keyword>
<dbReference type="GO" id="GO:0035097">
    <property type="term" value="C:histone methyltransferase complex"/>
    <property type="evidence" value="ECO:0007669"/>
    <property type="project" value="TreeGrafter"/>
</dbReference>
<keyword evidence="12" id="KW-0238">DNA-binding</keyword>
<evidence type="ECO:0000259" key="19">
    <source>
        <dbReference type="PROSITE" id="PS50280"/>
    </source>
</evidence>
<keyword evidence="4" id="KW-0949">S-adenosyl-L-methionine</keyword>
<dbReference type="GO" id="GO:0008270">
    <property type="term" value="F:zinc ion binding"/>
    <property type="evidence" value="ECO:0007669"/>
    <property type="project" value="UniProtKB-KW"/>
</dbReference>
<keyword evidence="10" id="KW-0805">Transcription regulation</keyword>
<evidence type="ECO:0000256" key="2">
    <source>
        <dbReference type="ARBA" id="ARBA00022603"/>
    </source>
</evidence>
<keyword evidence="14" id="KW-0539">Nucleus</keyword>
<evidence type="ECO:0000256" key="12">
    <source>
        <dbReference type="ARBA" id="ARBA00023125"/>
    </source>
</evidence>
<dbReference type="GO" id="GO:0098687">
    <property type="term" value="C:chromosomal region"/>
    <property type="evidence" value="ECO:0007669"/>
    <property type="project" value="UniProtKB-ARBA"/>
</dbReference>
<reference evidence="22 23" key="1">
    <citation type="submission" date="2014-07" db="EMBL/GenBank/DDBJ databases">
        <title>Genomic and transcriptomic analysis on Apis cerana provide comprehensive insights into honey bee biology.</title>
        <authorList>
            <person name="Diao Q."/>
            <person name="Sun L."/>
            <person name="Zheng H."/>
            <person name="Zheng H."/>
            <person name="Xu S."/>
            <person name="Wang S."/>
            <person name="Zeng Z."/>
            <person name="Hu F."/>
            <person name="Su S."/>
            <person name="Wu J."/>
        </authorList>
    </citation>
    <scope>NUCLEOTIDE SEQUENCE [LARGE SCALE GENOMIC DNA]</scope>
    <source>
        <tissue evidence="22">Pupae without intestine</tissue>
    </source>
</reference>
<dbReference type="GO" id="GO:0043565">
    <property type="term" value="F:sequence-specific DNA binding"/>
    <property type="evidence" value="ECO:0007669"/>
    <property type="project" value="InterPro"/>
</dbReference>
<dbReference type="InterPro" id="IPR011011">
    <property type="entry name" value="Znf_FYVE_PHD"/>
</dbReference>
<evidence type="ECO:0000256" key="15">
    <source>
        <dbReference type="PROSITE-ProRule" id="PRU00146"/>
    </source>
</evidence>
<feature type="compositionally biased region" description="Basic and acidic residues" evidence="17">
    <location>
        <begin position="521"/>
        <end position="530"/>
    </location>
</feature>
<feature type="compositionally biased region" description="Basic and acidic residues" evidence="17">
    <location>
        <begin position="168"/>
        <end position="187"/>
    </location>
</feature>
<dbReference type="CDD" id="cd15489">
    <property type="entry name" value="PHD_SF"/>
    <property type="match status" value="1"/>
</dbReference>
<feature type="compositionally biased region" description="Basic and acidic residues" evidence="17">
    <location>
        <begin position="845"/>
        <end position="885"/>
    </location>
</feature>
<evidence type="ECO:0000256" key="3">
    <source>
        <dbReference type="ARBA" id="ARBA00022679"/>
    </source>
</evidence>
<feature type="compositionally biased region" description="Polar residues" evidence="17">
    <location>
        <begin position="404"/>
        <end position="421"/>
    </location>
</feature>
<dbReference type="PROSITE" id="PS51542">
    <property type="entry name" value="FYRN"/>
    <property type="match status" value="1"/>
</dbReference>
<feature type="compositionally biased region" description="Polar residues" evidence="17">
    <location>
        <begin position="452"/>
        <end position="474"/>
    </location>
</feature>
<feature type="region of interest" description="Disordered" evidence="17">
    <location>
        <begin position="404"/>
        <end position="474"/>
    </location>
</feature>
<dbReference type="Pfam" id="PF05965">
    <property type="entry name" value="FYRC"/>
    <property type="match status" value="1"/>
</dbReference>
<evidence type="ECO:0000256" key="13">
    <source>
        <dbReference type="ARBA" id="ARBA00023163"/>
    </source>
</evidence>
<dbReference type="SUPFAM" id="SSF57903">
    <property type="entry name" value="FYVE/PHD zinc finger"/>
    <property type="match status" value="1"/>
</dbReference>
<feature type="domain" description="Nuclear receptor" evidence="20">
    <location>
        <begin position="586"/>
        <end position="699"/>
    </location>
</feature>
<dbReference type="InterPro" id="IPR019787">
    <property type="entry name" value="Znf_PHD-finger"/>
</dbReference>
<evidence type="ECO:0000256" key="8">
    <source>
        <dbReference type="ARBA" id="ARBA00022833"/>
    </source>
</evidence>
<dbReference type="CDD" id="cd15506">
    <property type="entry name" value="PHD1_KMT2A_like"/>
    <property type="match status" value="1"/>
</dbReference>
<dbReference type="Gene3D" id="3.30.40.10">
    <property type="entry name" value="Zinc/RING finger domain, C3HC4 (zinc finger)"/>
    <property type="match status" value="3"/>
</dbReference>
<sequence>MSLEVFCVFLTSMEEDNEPTSNFLSLVRVPVAKQKEENEFTGWPLKKVNMGRSKFPGKPPKTVTRKRIKVLGQPETAQSDSVTVAENIYYGLSLFNETFGDNEKEHPPFHGFSTKEANLSVSYIKTQQHDTENTTVKLSSDAVNNSMPQQNEQNITDVKNSPSNTENDTEKLCDKNIKPAEDDKKDVTPLNSKRTAKFHRPKSRRNCKNIKFSNFMKTPVLKSVNNILDQHQRTRQLRNSTAKRLLQRAKSNSNNVRNITAQCGDKPNAVRKFILPVRSAHSSRVIKPNKRFIEELEEISGAEHSENEIGTHVKKAKFTLNKLCNQEPKLKEGNITKLCTKLKDKEVKSKAKKVIQRVNSNIQTVIPAKNLEKLTPSIQNAQVSKTINTSVKKINVSTKNKIIKSSSDECSNNQSGTANITHTRKAQNAKLSISKTQKPISVPTKVLPDSDVPSSESSRIQTRSGTQNDTVDLEVQTNFEDTIKIKENTNVKSQTNIDNGNKNTEGNSDNFDTESTLSESGSEHSNHTEDEQSEWTGMKLNGGKVILRKARLKLDNKCVSGTEGPFSKTNNNSITSGNTNLGLTGTIKCGVCGAVRFYRFVKQARKFGIHSCESCRKFISKMIKRQACAKSTNSALPVLQCHKGDGLCLVPPVVRSQQWNLMRCVYKARCPACWLKMCLKCYNIPSSLRTGLNTLLPPMMRDPLSIPLTLSQEDNDNQGQKLISSKLGWPAEDSSEKNLFKSAMSWRNIEIGQKTSFQGTGGFLYTKLDKFDSSLNISPNKKRRKNNRIKVRKKLKNPIFSVPSLNQCPQPLRQRLELKGPRVKHVCRSASVALGQPIATFPSIDGKEATESNKHIPKTSKENDRIEKKDETKEKESQKHNDENTVNHNTASITQQPHSKRGKSQQNIPTSNFQVSKSNNDTLHTVSIDFWEQYDPTEVGAKGFALIGSELFHIPAICYLCGSAGKEPLIHCQCCCEPYHAFCLEPSEWNACAQPNWCCPRCTICQSCHLRSGPKLSCIRCRQSFHHSCLSKSGVSARLYSPERPYVCQSCVKCKSCGSEGVNVHVGNLPLCSMCFKLRQQGNYCPLCQRCYNENDFDTKMMECSECSYWVHAQCEGLSDERYQILSYLPDTIEFTCSQCSSNPNSVWRNAIEAELKAGFIGVIKSLSKNKKVCAALKWSPRKECLCRSVSNGKKLDFSNEKTDSNIKESPNIEEIEEGNSEKNKNTEFGHNNNSKSDSINKLDEDQQNDCTNRRGLRRLRQKFHLKECSVRVKNCAIKDIQDNDKKDSIIQENSSNNSNDTECNCLDQQIIVRPSPTLMSVKRKVNNNEYKTLSQFHCDMEHVINYTETKELTEAYHEILREVFPWFSPKNIKNNGKSDALTAAKDVKDDSLITKIDDSILEIWKEEVMKAPKAIAAKTANLYNVHVEDSRSCCLCKGLGDGPETKEGRLLYCGQNEWLHSNCALWSNEVFEEIDGSLQNVHSAISRGRLIRCSECGKKGASVGCCAKNCNSTFHYPCARNVGLAFNDDKTVFCSLHLNNCTDKTLQNENEFSLRRPVYVELDRKKKKYAEPSKVKVMIGSLMIDCLGTVIPEYSDTVEKIIPCDYKCSRLYWSTVNPFKIVRYYIRTYIQVYVPEVSSDIENNITIDHSKEQEKEDTLNIQKTEYLVIKQTLDALIDAVCNKEVDENLAEQNNTDLLPPELKEAIFEDLPHDLLDGISMQDIFPKMTYEDFLAMDLKNDGTFATDLFKDDMLASEVDEIIKPPESKVSKIDPPLVELGPHNDLWVHLETKTSVQDLMDDLFSSKNQKRGGRELKRSKSEVMSNSPLIVGGQRHHQRSCSLTWSCKLDGTYGPSIKRRKLSRNSSITKSNETSVMVLDSQNERPPTLHELRIPESIMVTVGRANTPNILSDSMRELKYCIEDANGINRRVISTSREETKEHKRLFWHARQQPRILQVDGPADPSSASECSSPEYNIEEKTTALCMAEHLSIPQLDGINDESSCDSNEFTSFSEKEFNPCTKSSNNILRSKRIYGFIRSHITKSNDKSQKTKENDDFPNCQKYAIQQTNFKENNLKLNLEIPQLDGADDISSDDECISPQHVESERTTITSQCDAPFDHIDRPVTCKRCRCTYRTQDSYNRHLTNCDIMITSDSDSETMDNKLASPDSRFSPSISSVSPQFITLSPSEGHTLSSDYPDIQATSPLEASVPSPHPAIQIEPIAQAIITPQIHTHATVETVHQTVLTSNDMIVQTQYTRTTTTLPNASVLPQESTVQITEITDPPSVASDSSISQNIINTPMNSPDGASSQTVPSPQVSPTFSSTGVQTATNESQANIQITKLAKSKSPRAPKSRTKGIKTQIVKNTIQPHNGHARFQPMQNNTPVIQLQQTQRPSGPTVILQQASPGIMSAYVETLQQQSGQNLQYVTTIGGQHETAFKPQFITTNHLVPGAYIQASSDNLLALQNGGISILPGVQIAQTQPTVLGTIIQQQPSAIQCGVISSEQLLLSSTPTLEMFTDSTGSMFLSNQPMYYGLETIVSNTVMSSSQFMTGTVPQVLASSYQTTTQVFQASKLMEPIVDVQAVPGVPTVTAVQSVQNVPGVPGVPGVPSVPNVANVSNVPNVTNIASIPNVPSVTNVPNVPAVPAIPNISAVPSASNVSNVSNISSITNISNISNVPTIPSVSNVPSVPSIPNASNTPNIPGVSHVPNVPGVSNIPSAPSISNAPGISNVSSVSNVPNASGIPNVPTASSVPGVSNIPSASNVSNISNAPTLPSTSNVTNISAIPNVQNVSNISTLPPNVGNVSDIPTVPGGYVVVNQSTSIPEPVTPQINISATSEQTFASTTCNAILPVSCQNVVEPVTSIQLPDTCLSEPHAVVRVTSPPKLLQNSIPTIPRVAVRPSPVSNSIMQPNNGPWKITEPLFGSEQMNTNVRPYFDSKHVSENTSMIKSSISSKIPPLPNHCITQRDIVVNKLNHDVNNVHNNYSSTIPNSNNINISTSNNPVIASSAVQNKITMSTSNVPTSRPMNRVLPMQAVTPKQDTTKVMQKTEMIIEEPTKPVIKPAEPEQKITESKKQIVEAVAPTMKKPETTINNINETLKLNTEAIEKVKENLKLELDKEKLQNASLKIVLQKQLQDGSYKITHNMKAMTQNKKSPQVTSVEILPSKQVPQIASLQLLPIKTFTLKTNKIEEKMKPIDNKFNMLKTKTPPVAVKKPRVISKSIKSVKPTLPNLQTSRNTSKGPTLMYEIKSQDGFTHTASSMTEVWETVFRAVQNARKAHNLPPLPHNPLIENLGLDNNATVYLIEQLPNVNRCTKYKPRFHNLAPPKPGEIENDLPKACDNGAARAEPFKGRKVHDMFSWLASRHRQQPKMIAISEAESRRVASTNLPMAMRFRILKETSKESVGVYHSHIHGRGLFCLRDIEAGEMVIEYAGEVIRASLTDKREKYYDSKNIGCYMFKIDDHLVVDATMKGNAARFINHSCEPNCYSRVVDILGLTRCTNYIKHDLENMVHMMV</sequence>
<feature type="region of interest" description="Disordered" evidence="17">
    <location>
        <begin position="843"/>
        <end position="916"/>
    </location>
</feature>
<keyword evidence="7 15" id="KW-0863">Zinc-finger</keyword>
<dbReference type="PROSITE" id="PS50016">
    <property type="entry name" value="ZF_PHD_2"/>
    <property type="match status" value="3"/>
</dbReference>
<evidence type="ECO:0000256" key="10">
    <source>
        <dbReference type="ARBA" id="ARBA00023015"/>
    </source>
</evidence>
<dbReference type="PANTHER" id="PTHR45838:SF4">
    <property type="entry name" value="HISTONE-LYSINE N-METHYLTRANSFERASE TRITHORAX"/>
    <property type="match status" value="1"/>
</dbReference>
<evidence type="ECO:0000256" key="9">
    <source>
        <dbReference type="ARBA" id="ARBA00022853"/>
    </source>
</evidence>
<evidence type="ECO:0000256" key="5">
    <source>
        <dbReference type="ARBA" id="ARBA00022723"/>
    </source>
</evidence>
<dbReference type="STRING" id="94128.A0A2A3EBK4"/>
<evidence type="ECO:0000256" key="14">
    <source>
        <dbReference type="ARBA" id="ARBA00023242"/>
    </source>
</evidence>
<dbReference type="CDD" id="cd15508">
    <property type="entry name" value="PHD3_KMT2A_like"/>
    <property type="match status" value="1"/>
</dbReference>
<dbReference type="Pfam" id="PF13771">
    <property type="entry name" value="zf-HC5HC2H"/>
    <property type="match status" value="1"/>
</dbReference>
<feature type="domain" description="SET" evidence="19">
    <location>
        <begin position="3402"/>
        <end position="3515"/>
    </location>
</feature>
<dbReference type="InterPro" id="IPR013083">
    <property type="entry name" value="Znf_RING/FYVE/PHD"/>
</dbReference>
<dbReference type="FunFam" id="3.30.40.10:FF:000002">
    <property type="entry name" value="Histone-lysine N-methyltransferase"/>
    <property type="match status" value="1"/>
</dbReference>
<dbReference type="InterPro" id="IPR001628">
    <property type="entry name" value="Znf_hrmn_rcpt"/>
</dbReference>
<dbReference type="SMART" id="SM00541">
    <property type="entry name" value="FYRN"/>
    <property type="match status" value="1"/>
</dbReference>
<evidence type="ECO:0000256" key="16">
    <source>
        <dbReference type="SAM" id="Coils"/>
    </source>
</evidence>
<feature type="region of interest" description="Disordered" evidence="17">
    <location>
        <begin position="2281"/>
        <end position="2336"/>
    </location>
</feature>
<feature type="domain" description="PHD-type" evidence="18">
    <location>
        <begin position="1082"/>
        <end position="1143"/>
    </location>
</feature>
<keyword evidence="5" id="KW-0479">Metal-binding</keyword>
<evidence type="ECO:0000259" key="21">
    <source>
        <dbReference type="PROSITE" id="PS51805"/>
    </source>
</evidence>
<gene>
    <name evidence="22" type="ORF">APICC_08221</name>
</gene>
<dbReference type="PANTHER" id="PTHR45838">
    <property type="entry name" value="HISTONE-LYSINE-N-METHYLTRANSFERASE 2 KMT2 FAMILY MEMBER"/>
    <property type="match status" value="1"/>
</dbReference>
<accession>A0A2A3EBK4</accession>
<feature type="compositionally biased region" description="Basic and acidic residues" evidence="17">
    <location>
        <begin position="1198"/>
        <end position="1207"/>
    </location>
</feature>
<keyword evidence="3 22" id="KW-0808">Transferase</keyword>
<feature type="compositionally biased region" description="Polar residues" evidence="17">
    <location>
        <begin position="904"/>
        <end position="916"/>
    </location>
</feature>
<evidence type="ECO:0000256" key="17">
    <source>
        <dbReference type="SAM" id="MobiDB-lite"/>
    </source>
</evidence>
<evidence type="ECO:0000259" key="18">
    <source>
        <dbReference type="PROSITE" id="PS50016"/>
    </source>
</evidence>
<evidence type="ECO:0000256" key="7">
    <source>
        <dbReference type="ARBA" id="ARBA00022771"/>
    </source>
</evidence>
<evidence type="ECO:0000313" key="23">
    <source>
        <dbReference type="Proteomes" id="UP000242457"/>
    </source>
</evidence>
<dbReference type="SMART" id="SM00317">
    <property type="entry name" value="SET"/>
    <property type="match status" value="1"/>
</dbReference>
<name>A0A2A3EBK4_APICC</name>
<feature type="compositionally biased region" description="Polar residues" evidence="17">
    <location>
        <begin position="144"/>
        <end position="166"/>
    </location>
</feature>
<feature type="domain" description="PHD-type" evidence="21">
    <location>
        <begin position="1431"/>
        <end position="1539"/>
    </location>
</feature>
<dbReference type="OrthoDB" id="308383at2759"/>
<dbReference type="PROSITE" id="PS51543">
    <property type="entry name" value="FYRC"/>
    <property type="match status" value="1"/>
</dbReference>
<keyword evidence="11" id="KW-0103">Bromodomain</keyword>
<feature type="compositionally biased region" description="Low complexity" evidence="17">
    <location>
        <begin position="2307"/>
        <end position="2319"/>
    </location>
</feature>
<dbReference type="Pfam" id="PF00856">
    <property type="entry name" value="SET"/>
    <property type="match status" value="1"/>
</dbReference>
<evidence type="ECO:0000256" key="6">
    <source>
        <dbReference type="ARBA" id="ARBA00022737"/>
    </source>
</evidence>
<dbReference type="PROSITE" id="PS51030">
    <property type="entry name" value="NUCLEAR_REC_DBD_2"/>
    <property type="match status" value="1"/>
</dbReference>
<organism evidence="22 23">
    <name type="scientific">Apis cerana cerana</name>
    <name type="common">Oriental honeybee</name>
    <dbReference type="NCBI Taxonomy" id="94128"/>
    <lineage>
        <taxon>Eukaryota</taxon>
        <taxon>Metazoa</taxon>
        <taxon>Ecdysozoa</taxon>
        <taxon>Arthropoda</taxon>
        <taxon>Hexapoda</taxon>
        <taxon>Insecta</taxon>
        <taxon>Pterygota</taxon>
        <taxon>Neoptera</taxon>
        <taxon>Endopterygota</taxon>
        <taxon>Hymenoptera</taxon>
        <taxon>Apocrita</taxon>
        <taxon>Aculeata</taxon>
        <taxon>Apoidea</taxon>
        <taxon>Anthophila</taxon>
        <taxon>Apidae</taxon>
        <taxon>Apis</taxon>
    </lineage>
</organism>
<dbReference type="InterPro" id="IPR001965">
    <property type="entry name" value="Znf_PHD"/>
</dbReference>
<keyword evidence="23" id="KW-1185">Reference proteome</keyword>
<dbReference type="InterPro" id="IPR001214">
    <property type="entry name" value="SET_dom"/>
</dbReference>
<feature type="region of interest" description="Disordered" evidence="17">
    <location>
        <begin position="490"/>
        <end position="539"/>
    </location>
</feature>
<dbReference type="InterPro" id="IPR046341">
    <property type="entry name" value="SET_dom_sf"/>
</dbReference>
<dbReference type="InterPro" id="IPR003888">
    <property type="entry name" value="FYrich_N"/>
</dbReference>
<feature type="compositionally biased region" description="Polar residues" evidence="17">
    <location>
        <begin position="2286"/>
        <end position="2306"/>
    </location>
</feature>
<keyword evidence="6" id="KW-0677">Repeat</keyword>
<keyword evidence="9" id="KW-0156">Chromatin regulator</keyword>
<protein>
    <submittedName>
        <fullName evidence="22">Histone-lysine N-methyltransferase trithorax</fullName>
    </submittedName>
</protein>
<feature type="compositionally biased region" description="Polar residues" evidence="17">
    <location>
        <begin position="1229"/>
        <end position="1238"/>
    </location>
</feature>
<dbReference type="SUPFAM" id="SSF82199">
    <property type="entry name" value="SET domain"/>
    <property type="match status" value="1"/>
</dbReference>
<feature type="compositionally biased region" description="Polar residues" evidence="17">
    <location>
        <begin position="429"/>
        <end position="439"/>
    </location>
</feature>
<dbReference type="SMART" id="SM00249">
    <property type="entry name" value="PHD"/>
    <property type="match status" value="4"/>
</dbReference>
<evidence type="ECO:0000256" key="11">
    <source>
        <dbReference type="ARBA" id="ARBA00023117"/>
    </source>
</evidence>
<dbReference type="Gene3D" id="3.30.160.360">
    <property type="match status" value="1"/>
</dbReference>
<keyword evidence="16" id="KW-0175">Coiled coil</keyword>
<dbReference type="GO" id="GO:0003700">
    <property type="term" value="F:DNA-binding transcription factor activity"/>
    <property type="evidence" value="ECO:0007669"/>
    <property type="project" value="InterPro"/>
</dbReference>
<feature type="compositionally biased region" description="Polar residues" evidence="17">
    <location>
        <begin position="490"/>
        <end position="520"/>
    </location>
</feature>
<dbReference type="InterPro" id="IPR003889">
    <property type="entry name" value="FYrich_C"/>
</dbReference>
<dbReference type="GO" id="GO:0005700">
    <property type="term" value="C:polytene chromosome"/>
    <property type="evidence" value="ECO:0007669"/>
    <property type="project" value="UniProtKB-ARBA"/>
</dbReference>
<dbReference type="EMBL" id="KZ288292">
    <property type="protein sequence ID" value="PBC29070.1"/>
    <property type="molecule type" value="Genomic_DNA"/>
</dbReference>
<feature type="compositionally biased region" description="Polar residues" evidence="17">
    <location>
        <begin position="2320"/>
        <end position="2336"/>
    </location>
</feature>
<feature type="domain" description="PHD-type" evidence="18">
    <location>
        <begin position="955"/>
        <end position="1005"/>
    </location>
</feature>
<dbReference type="Pfam" id="PF05964">
    <property type="entry name" value="FYRN"/>
    <property type="match status" value="1"/>
</dbReference>